<feature type="region of interest" description="Disordered" evidence="1">
    <location>
        <begin position="1465"/>
        <end position="1484"/>
    </location>
</feature>
<feature type="domain" description="BAH" evidence="2">
    <location>
        <begin position="1620"/>
        <end position="1740"/>
    </location>
</feature>
<reference evidence="3" key="3">
    <citation type="submission" date="2021-06" db="EMBL/GenBank/DDBJ databases">
        <title>Chromosome-level genome assembly for S. haematobium.</title>
        <authorList>
            <person name="Stroehlein A.J."/>
        </authorList>
    </citation>
    <scope>NUCLEOTIDE SEQUENCE</scope>
</reference>
<name>A0A922LM90_SCHHA</name>
<reference evidence="3" key="1">
    <citation type="journal article" date="2012" name="Nat. Genet.">
        <title>Whole-genome sequence of Schistosoma haematobium.</title>
        <authorList>
            <person name="Young N.D."/>
            <person name="Jex A.R."/>
            <person name="Li B."/>
            <person name="Liu S."/>
            <person name="Yang L."/>
            <person name="Xiong Z."/>
            <person name="Li Y."/>
            <person name="Cantacessi C."/>
            <person name="Hall R.S."/>
            <person name="Xu X."/>
            <person name="Chen F."/>
            <person name="Wu X."/>
            <person name="Zerlotini A."/>
            <person name="Oliveira G."/>
            <person name="Hofmann A."/>
            <person name="Zhang G."/>
            <person name="Fang X."/>
            <person name="Kang Y."/>
            <person name="Campbell B.E."/>
            <person name="Loukas A."/>
            <person name="Ranganathan S."/>
            <person name="Rollinson D."/>
            <person name="Rinaldi G."/>
            <person name="Brindley P.J."/>
            <person name="Yang H."/>
            <person name="Wang J."/>
            <person name="Wang J."/>
            <person name="Gasser R.B."/>
        </authorList>
    </citation>
    <scope>NUCLEOTIDE SEQUENCE</scope>
</reference>
<feature type="compositionally biased region" description="Basic residues" evidence="1">
    <location>
        <begin position="626"/>
        <end position="641"/>
    </location>
</feature>
<dbReference type="CTD" id="24592571"/>
<reference evidence="3" key="2">
    <citation type="journal article" date="2019" name="Gigascience">
        <title>High-quality Schistosoma haematobium genome achieved by single-molecule and long-range sequencing.</title>
        <authorList>
            <person name="Stroehlein A.J."/>
            <person name="Korhonen P.K."/>
            <person name="Chong T.M."/>
            <person name="Lim Y.L."/>
            <person name="Chan K.G."/>
            <person name="Webster B."/>
            <person name="Rollinson D."/>
            <person name="Brindley P.J."/>
            <person name="Gasser R.B."/>
            <person name="Young N.D."/>
        </authorList>
    </citation>
    <scope>NUCLEOTIDE SEQUENCE</scope>
</reference>
<dbReference type="Proteomes" id="UP000471633">
    <property type="component" value="Unassembled WGS sequence"/>
</dbReference>
<dbReference type="InterPro" id="IPR047419">
    <property type="entry name" value="Tudor_WGE"/>
</dbReference>
<comment type="caution">
    <text evidence="3">The sequence shown here is derived from an EMBL/GenBank/DDBJ whole genome shotgun (WGS) entry which is preliminary data.</text>
</comment>
<feature type="compositionally biased region" description="Low complexity" evidence="1">
    <location>
        <begin position="1074"/>
        <end position="1109"/>
    </location>
</feature>
<feature type="region of interest" description="Disordered" evidence="1">
    <location>
        <begin position="827"/>
        <end position="853"/>
    </location>
</feature>
<feature type="region of interest" description="Disordered" evidence="1">
    <location>
        <begin position="603"/>
        <end position="662"/>
    </location>
</feature>
<accession>A0A922LM90</accession>
<protein>
    <recommendedName>
        <fullName evidence="2">BAH domain-containing protein</fullName>
    </recommendedName>
</protein>
<dbReference type="GeneID" id="24592571"/>
<dbReference type="InterPro" id="IPR048924">
    <property type="entry name" value="BAHCC1-like_Tudor"/>
</dbReference>
<evidence type="ECO:0000313" key="3">
    <source>
        <dbReference type="EMBL" id="KAH9589726.1"/>
    </source>
</evidence>
<dbReference type="Gene3D" id="2.30.30.140">
    <property type="match status" value="1"/>
</dbReference>
<feature type="region of interest" description="Disordered" evidence="1">
    <location>
        <begin position="1065"/>
        <end position="1134"/>
    </location>
</feature>
<sequence length="1846" mass="207877">MPLTSTESLSLITLDSSKSSNLCISVNIPSLTKESIKLSSCNISPTFNIDDILSTHYEQDEFNKQTLNVNKNYPIVQMNETDHTFLNNDSFTKPAISMEVQCISKNEIKPNGWSTKTCHYPYSNSHSINHDCNLEQETSQYKLMNTNGIHQNNNDISTMLTNHSYLKSNLLPINDSCISNEISPTRNTDNSNNNNKNGDDDGDVDVDQYLPSIMNKQKSLFVSIGIQTDDQLISKCCNKEILSNDNLSNISYFCDKNDTNTTHDNNNNNNNNVESLIDAIKCVYAEVKIEQAEMIINNLIEKFAEPSDMYTSVENLPKDNLLFCNIHSDNNNNNDNNKKSLLNENSSNPPHTSVSFFSPIFKLLLTQSESQIFPDLYKLSPSGRKLYDLCHRLAFDIRRTKNKLRILQKMRTRQSNQHHFNVRITSTNPNTTTLTTDSTNISTHNTSNNILSNFQKFLDINESDSLNSSVKISQDNRRNAFIHYLHDISRNYEMPKSTLTTKTISNHNDPGQFQQLCKDSQLLTHHYHYCEHNNNNNSNNENQSEKYGNYLEQIITSNSIIPPTTNSNMSHRSTAPTYTNPLNCPLSLLSFVSNLNKVSRVEEITDNNDSEDKKEGEEAKEVKGDRRQRRSRGQRQCRRQQSKQQNQQHHHQHRQRKKLQVNEKFRQNKQKFPSLSDNNNNDKSKKADCETLSIPFSSLVSSPSPLSPPLSSISVCTTNNNNNNNNNINNNSNNSLNLKHDLTTNSTGICNLNMVNVSTMSTNDLTTNKSNINDLPSKLTSSICSANYSNNYHHVESSCSLNVSALSPSILCSSLCSASSSDQISTTITPSSHLHQDNPYRGKRRQVSSPLEEHNKLNNENDFIQTPSKNRRCSSFNSQKYLINKQFTESLDNNNNSNNSSVVSMITTTMSTVTSSPRLCYSSSSPNISFDQSIINIQVDKLKESDQCTINGEHNTETFNKILNDIPKSSSSSLSPSCSSFTSLSSSSSSSSSSALTIDSSINPSTCSSDTLWSNSKSTAIHNIANVDKLKQLRIDIQDSRYEDDENQKEVNSFVVPSVLSPYSPIQPTPPCSPNFSSSTSLSPSSTITLPQNGSKSFKSQQQHQQSTSMMNSCYNRDETLGGSINNRPPTPDIRRSELDLADLSDGTRVLVIQDTYLRAGTLYLGKDSPSLINRISLNNDHLRDQVFRIHLDTEKCTSSTNSRINNYNRFTSPSSNHVNNQVVSYPTYRQLSSSSSSSSSSASSSSSNNNCRLFSKNRRRQMDLLLYGWQVVQQAVLEVFPASIRHVPPGTRVCAAWSEQLGVNLYPGTVVKIDPDEQQHINNDRVPVDFDDGDHRQVPLTDLRILPDYFTNLCELINITGENNINCLTPCLISSDYLSLRHDSNNNNITNNNEKDSDKFVSRMRRHSDLDHNTSRSYHSWSQSTSPLIHDTMSLCSPQMNTNLMLNSKFFFPEKNSNKLTHCIKSNRSRKDSQLSSSSSNRTMECTVNSLISPTHTISTGATSVMSLRSPSPPPSLQTPVTMAGLNHMSSDKYMSECSDNNNNNDNDNNINNKSEKVIYPLNNHLSEEFNADNISISSTITTTDSSNECLSWQVYEKFKRRKQGCIYCRSIIRDVDGLIVKVGDCVQFGSGRNEIYLGEVKEIRWEQKRNSLIVVAAWYYQPLEAGKDGQLVQDIKGALFTTEHKDENEAKCIKRRIKIAKSYGQFMQGYYGKPKGRDPVKSSQTQLDKNMGEFTPSTDTEQINLEACEPLPSSSLTSTSHSIKDPSIKENDTNQPPKLQITLNNNDNKNEISSDDNEDDDDDNNNSNFYHYFIAGKYDPVRQQVLTWDTELAKILNLKTHKNR</sequence>
<feature type="compositionally biased region" description="Basic residues" evidence="1">
    <location>
        <begin position="648"/>
        <end position="659"/>
    </location>
</feature>
<keyword evidence="4" id="KW-1185">Reference proteome</keyword>
<proteinExistence type="predicted"/>
<dbReference type="GO" id="GO:0003682">
    <property type="term" value="F:chromatin binding"/>
    <property type="evidence" value="ECO:0007669"/>
    <property type="project" value="InterPro"/>
</dbReference>
<dbReference type="InterPro" id="IPR053019">
    <property type="entry name" value="GATA_zinc_finger"/>
</dbReference>
<dbReference type="CDD" id="cd20397">
    <property type="entry name" value="Tudor_BAHCC1-like"/>
    <property type="match status" value="1"/>
</dbReference>
<dbReference type="PROSITE" id="PS51038">
    <property type="entry name" value="BAH"/>
    <property type="match status" value="1"/>
</dbReference>
<feature type="compositionally biased region" description="Basic and acidic residues" evidence="1">
    <location>
        <begin position="1764"/>
        <end position="1774"/>
    </location>
</feature>
<feature type="region of interest" description="Disordered" evidence="1">
    <location>
        <begin position="667"/>
        <end position="686"/>
    </location>
</feature>
<feature type="compositionally biased region" description="Low complexity" evidence="1">
    <location>
        <begin position="1752"/>
        <end position="1762"/>
    </location>
</feature>
<evidence type="ECO:0000259" key="2">
    <source>
        <dbReference type="PROSITE" id="PS51038"/>
    </source>
</evidence>
<feature type="compositionally biased region" description="Polar residues" evidence="1">
    <location>
        <begin position="1775"/>
        <end position="1785"/>
    </location>
</feature>
<dbReference type="InterPro" id="IPR001025">
    <property type="entry name" value="BAH_dom"/>
</dbReference>
<feature type="region of interest" description="Disordered" evidence="1">
    <location>
        <begin position="1230"/>
        <end position="1253"/>
    </location>
</feature>
<organism evidence="3 4">
    <name type="scientific">Schistosoma haematobium</name>
    <name type="common">Blood fluke</name>
    <dbReference type="NCBI Taxonomy" id="6185"/>
    <lineage>
        <taxon>Eukaryota</taxon>
        <taxon>Metazoa</taxon>
        <taxon>Spiralia</taxon>
        <taxon>Lophotrochozoa</taxon>
        <taxon>Platyhelminthes</taxon>
        <taxon>Trematoda</taxon>
        <taxon>Digenea</taxon>
        <taxon>Strigeidida</taxon>
        <taxon>Schistosomatoidea</taxon>
        <taxon>Schistosomatidae</taxon>
        <taxon>Schistosoma</taxon>
    </lineage>
</organism>
<reference evidence="3" key="4">
    <citation type="journal article" date="2022" name="PLoS Pathog.">
        <title>Chromosome-level genome of Schistosoma haematobium underpins genome-wide explorations of molecular variation.</title>
        <authorList>
            <person name="Stroehlein A.J."/>
            <person name="Korhonen P.K."/>
            <person name="Lee V.V."/>
            <person name="Ralph S.A."/>
            <person name="Mentink-Kane M."/>
            <person name="You H."/>
            <person name="McManus D.P."/>
            <person name="Tchuente L.T."/>
            <person name="Stothard J.R."/>
            <person name="Kaur P."/>
            <person name="Dudchenko O."/>
            <person name="Aiden E.L."/>
            <person name="Yang B."/>
            <person name="Yang H."/>
            <person name="Emery A.M."/>
            <person name="Webster B.L."/>
            <person name="Brindley P.J."/>
            <person name="Rollinson D."/>
            <person name="Chang B.C.H."/>
            <person name="Gasser R.B."/>
            <person name="Young N.D."/>
        </authorList>
    </citation>
    <scope>NUCLEOTIDE SEQUENCE</scope>
</reference>
<dbReference type="InterPro" id="IPR043151">
    <property type="entry name" value="BAH_sf"/>
</dbReference>
<feature type="compositionally biased region" description="Acidic residues" evidence="1">
    <location>
        <begin position="1795"/>
        <end position="1806"/>
    </location>
</feature>
<feature type="region of interest" description="Disordered" evidence="1">
    <location>
        <begin position="182"/>
        <end position="205"/>
    </location>
</feature>
<feature type="region of interest" description="Disordered" evidence="1">
    <location>
        <begin position="1752"/>
        <end position="1807"/>
    </location>
</feature>
<dbReference type="KEGG" id="shx:MS3_00002690"/>
<dbReference type="Pfam" id="PF21744">
    <property type="entry name" value="BAHCC1-like_Tudor"/>
    <property type="match status" value="1"/>
</dbReference>
<dbReference type="RefSeq" id="XP_051070276.1">
    <property type="nucleotide sequence ID" value="XM_051210299.1"/>
</dbReference>
<feature type="compositionally biased region" description="Low complexity" evidence="1">
    <location>
        <begin position="1233"/>
        <end position="1248"/>
    </location>
</feature>
<gene>
    <name evidence="3" type="ORF">MS3_00002690</name>
</gene>
<evidence type="ECO:0000313" key="4">
    <source>
        <dbReference type="Proteomes" id="UP000471633"/>
    </source>
</evidence>
<feature type="compositionally biased region" description="Low complexity" evidence="1">
    <location>
        <begin position="187"/>
        <end position="196"/>
    </location>
</feature>
<feature type="compositionally biased region" description="Basic and acidic residues" evidence="1">
    <location>
        <begin position="610"/>
        <end position="625"/>
    </location>
</feature>
<dbReference type="Gene3D" id="2.30.30.490">
    <property type="match status" value="1"/>
</dbReference>
<dbReference type="EMBL" id="AMPZ03000002">
    <property type="protein sequence ID" value="KAH9589726.1"/>
    <property type="molecule type" value="Genomic_DNA"/>
</dbReference>
<evidence type="ECO:0000256" key="1">
    <source>
        <dbReference type="SAM" id="MobiDB-lite"/>
    </source>
</evidence>
<dbReference type="PANTHER" id="PTHR23353">
    <property type="entry name" value="RAB-GAP/TBC-RELATED"/>
    <property type="match status" value="1"/>
</dbReference>